<accession>A0ABT7KAN9</accession>
<keyword evidence="1" id="KW-1133">Transmembrane helix</keyword>
<proteinExistence type="predicted"/>
<feature type="transmembrane region" description="Helical" evidence="1">
    <location>
        <begin position="12"/>
        <end position="31"/>
    </location>
</feature>
<dbReference type="EMBL" id="JARFYN010000006">
    <property type="protein sequence ID" value="MDL2405227.1"/>
    <property type="molecule type" value="Genomic_DNA"/>
</dbReference>
<organism evidence="2 3">
    <name type="scientific">Rhizobium calliandrae</name>
    <dbReference type="NCBI Taxonomy" id="1312182"/>
    <lineage>
        <taxon>Bacteria</taxon>
        <taxon>Pseudomonadati</taxon>
        <taxon>Pseudomonadota</taxon>
        <taxon>Alphaproteobacteria</taxon>
        <taxon>Hyphomicrobiales</taxon>
        <taxon>Rhizobiaceae</taxon>
        <taxon>Rhizobium/Agrobacterium group</taxon>
        <taxon>Rhizobium</taxon>
    </lineage>
</organism>
<evidence type="ECO:0000313" key="3">
    <source>
        <dbReference type="Proteomes" id="UP001172630"/>
    </source>
</evidence>
<evidence type="ECO:0000313" key="2">
    <source>
        <dbReference type="EMBL" id="MDL2405227.1"/>
    </source>
</evidence>
<keyword evidence="1" id="KW-0472">Membrane</keyword>
<reference evidence="2" key="1">
    <citation type="submission" date="2023-06" db="EMBL/GenBank/DDBJ databases">
        <title>Phylogenetic Diversity of Rhizobium strains.</title>
        <authorList>
            <person name="Moura F.T."/>
            <person name="Helene L.C.F."/>
            <person name="Hungria M."/>
        </authorList>
    </citation>
    <scope>NUCLEOTIDE SEQUENCE</scope>
    <source>
        <strain evidence="2">CCGE524</strain>
    </source>
</reference>
<name>A0ABT7KAN9_9HYPH</name>
<keyword evidence="3" id="KW-1185">Reference proteome</keyword>
<dbReference type="Proteomes" id="UP001172630">
    <property type="component" value="Unassembled WGS sequence"/>
</dbReference>
<sequence>MSDDFMPHGAVWANYLVIFDISDFFLVTYSANHYKSCIDIGERTLPRRTLRDTDELPSQIGLEHPGNLPGMRSLFE</sequence>
<keyword evidence="1" id="KW-0812">Transmembrane</keyword>
<gene>
    <name evidence="2" type="ORF">PY650_06075</name>
</gene>
<protein>
    <submittedName>
        <fullName evidence="2">Uncharacterized protein</fullName>
    </submittedName>
</protein>
<comment type="caution">
    <text evidence="2">The sequence shown here is derived from an EMBL/GenBank/DDBJ whole genome shotgun (WGS) entry which is preliminary data.</text>
</comment>
<dbReference type="RefSeq" id="WP_285878144.1">
    <property type="nucleotide sequence ID" value="NZ_JARFYN010000006.1"/>
</dbReference>
<evidence type="ECO:0000256" key="1">
    <source>
        <dbReference type="SAM" id="Phobius"/>
    </source>
</evidence>